<dbReference type="SUPFAM" id="SSF48403">
    <property type="entry name" value="Ankyrin repeat"/>
    <property type="match status" value="1"/>
</dbReference>
<dbReference type="Pfam" id="PF00023">
    <property type="entry name" value="Ank"/>
    <property type="match status" value="1"/>
</dbReference>
<dbReference type="Proteomes" id="UP000315496">
    <property type="component" value="Chromosome 5"/>
</dbReference>
<dbReference type="VEuPathDB" id="GiardiaDB:GMRT_10487"/>
<dbReference type="InterPro" id="IPR002110">
    <property type="entry name" value="Ankyrin_rpt"/>
</dbReference>
<evidence type="ECO:0000256" key="1">
    <source>
        <dbReference type="SAM" id="MobiDB-lite"/>
    </source>
</evidence>
<gene>
    <name evidence="2" type="ORF">GMRT_10487</name>
</gene>
<protein>
    <submittedName>
        <fullName evidence="2">Ankyrin repeat protein 1</fullName>
    </submittedName>
</protein>
<dbReference type="EMBL" id="VDLU01000005">
    <property type="protein sequence ID" value="TNJ26522.1"/>
    <property type="molecule type" value="Genomic_DNA"/>
</dbReference>
<reference evidence="2 3" key="1">
    <citation type="submission" date="2019-05" db="EMBL/GenBank/DDBJ databases">
        <title>The compact genome of Giardia muris reveals important steps in the evolution of intestinal protozoan parasites.</title>
        <authorList>
            <person name="Xu F."/>
            <person name="Jimenez-Gonzalez A."/>
            <person name="Einarsson E."/>
            <person name="Astvaldsson A."/>
            <person name="Peirasmaki D."/>
            <person name="Eckmann L."/>
            <person name="Andersson J.O."/>
            <person name="Svard S.G."/>
            <person name="Jerlstrom-Hultqvist J."/>
        </authorList>
    </citation>
    <scope>NUCLEOTIDE SEQUENCE [LARGE SCALE GENOMIC DNA]</scope>
    <source>
        <strain evidence="2 3">Roberts-Thomson</strain>
    </source>
</reference>
<evidence type="ECO:0000313" key="3">
    <source>
        <dbReference type="Proteomes" id="UP000315496"/>
    </source>
</evidence>
<sequence>MTSQPSRVQLELDYAIDTSHSNLARLLFDDTANAPLRNLTPMMIAAAQGNLSELLVHKKADLRQQTDQGLTALMLAAIFGHAKCAGELLEEATMQDANGRTALMFAAQHMHADIITMLADTELGFRDQYGRTALMAATIQNYLDGVDLLLDECRIQDMTGVTALMLAAENDHHRLTRRLAEYETGLTTTSGVTALMLAVTYGRRLPARILALTEAGMQCSLGWTALMIAANSGNSELIELLVDEEGGRATNHGLTALMNATARRNIPSMRLLIDHEAGMQTETGMTAMMQAAQNGYLEGVRELVQFELGIRDSMGRTALDLARECGQDEIVSFLEGIEGDDVNREAMLMISQRISESRRSSTPGASGVSGPRKSVSSNPPTSPKPSRPLSGSQSHVTLSQLCESGTHTPIGIGGRSTWTPPYRQGSPVPVIPTLPYQQPNQSQLEAYALTVRETHERFRTAVRTNMALTTSIAKQFDELRALCPTAIPDINKIHRRIGRQMSFTSVLVDFAAEVLSLADKSEIFTYDNSGSPEEFNDERQGLISGLNGAVQRFLDALATDSDTSLSNTLSHTQDTSARALRRSNSWAAALMHNVSSLKTSLVQILNGSKSKPMSLTQEAEEAFCAKCGTSIPLSTEPFCLACRRSVVL</sequence>
<dbReference type="Pfam" id="PF12796">
    <property type="entry name" value="Ank_2"/>
    <property type="match status" value="2"/>
</dbReference>
<dbReference type="AlphaFoldDB" id="A0A4Z1SLJ5"/>
<dbReference type="InterPro" id="IPR036770">
    <property type="entry name" value="Ankyrin_rpt-contain_sf"/>
</dbReference>
<dbReference type="Gene3D" id="1.25.40.20">
    <property type="entry name" value="Ankyrin repeat-containing domain"/>
    <property type="match status" value="3"/>
</dbReference>
<keyword evidence="3" id="KW-1185">Reference proteome</keyword>
<dbReference type="PANTHER" id="PTHR24120:SF4">
    <property type="entry name" value="GH07239P"/>
    <property type="match status" value="1"/>
</dbReference>
<dbReference type="OrthoDB" id="5406014at2759"/>
<feature type="region of interest" description="Disordered" evidence="1">
    <location>
        <begin position="353"/>
        <end position="395"/>
    </location>
</feature>
<evidence type="ECO:0000313" key="2">
    <source>
        <dbReference type="EMBL" id="TNJ26522.1"/>
    </source>
</evidence>
<dbReference type="PANTHER" id="PTHR24120">
    <property type="entry name" value="GH07239P"/>
    <property type="match status" value="1"/>
</dbReference>
<comment type="caution">
    <text evidence="2">The sequence shown here is derived from an EMBL/GenBank/DDBJ whole genome shotgun (WGS) entry which is preliminary data.</text>
</comment>
<proteinExistence type="predicted"/>
<name>A0A4Z1SLJ5_GIAMU</name>
<accession>A0A4Z1SLJ5</accession>
<organism evidence="2 3">
    <name type="scientific">Giardia muris</name>
    <dbReference type="NCBI Taxonomy" id="5742"/>
    <lineage>
        <taxon>Eukaryota</taxon>
        <taxon>Metamonada</taxon>
        <taxon>Diplomonadida</taxon>
        <taxon>Hexamitidae</taxon>
        <taxon>Giardiinae</taxon>
        <taxon>Giardia</taxon>
    </lineage>
</organism>
<dbReference type="SMART" id="SM00248">
    <property type="entry name" value="ANK"/>
    <property type="match status" value="10"/>
</dbReference>